<dbReference type="CDD" id="cd00637">
    <property type="entry name" value="7tm_classA_rhodopsin-like"/>
    <property type="match status" value="1"/>
</dbReference>
<comment type="subcellular location">
    <subcellularLocation>
        <location evidence="1">Membrane</location>
        <topology evidence="1">Multi-pass membrane protein</topology>
    </subcellularLocation>
</comment>
<feature type="transmembrane region" description="Helical" evidence="8">
    <location>
        <begin position="194"/>
        <end position="213"/>
    </location>
</feature>
<evidence type="ECO:0000256" key="3">
    <source>
        <dbReference type="ARBA" id="ARBA00022989"/>
    </source>
</evidence>
<evidence type="ECO:0000256" key="5">
    <source>
        <dbReference type="ARBA" id="ARBA00023136"/>
    </source>
</evidence>
<sequence>MVTTNVIYQPNCSVIQEALLSSARRNYWLVAVYLIYFVIGFFGNGVLVLLFITKKSFRDVNHALITNLALSDFLYVGLFIPIVVFTEFYRFRPFGKTFCIISILANYSSQDVSTLSLTALSYFRYRSVVKPSNLRTDSHKRLVGLFCLFSWMTGAATAVFPTLYCEEHPRRECFIWGRHRVQFFLENERILKYFWIRFAFLFLLPLFIMTFFYGRLAYTLSFTPGLGKSESDQAYHQITHRKKLSVIVLVIIITFFVCWIPTYVYWLTGLDDNYFIYWLNTARHVTMFLPATLNPIILLLMSSVYRRSFFAFCLCKNLKRSFSSRTSLDMMQELTV</sequence>
<feature type="transmembrane region" description="Helical" evidence="8">
    <location>
        <begin position="104"/>
        <end position="123"/>
    </location>
</feature>
<feature type="transmembrane region" description="Helical" evidence="8">
    <location>
        <begin position="27"/>
        <end position="52"/>
    </location>
</feature>
<dbReference type="InterPro" id="IPR000276">
    <property type="entry name" value="GPCR_Rhodpsn"/>
</dbReference>
<dbReference type="PANTHER" id="PTHR45695">
    <property type="entry name" value="LEUCOKININ RECEPTOR-RELATED"/>
    <property type="match status" value="1"/>
</dbReference>
<comment type="caution">
    <text evidence="10">The sequence shown here is derived from an EMBL/GenBank/DDBJ whole genome shotgun (WGS) entry which is preliminary data.</text>
</comment>
<keyword evidence="6 10" id="KW-0675">Receptor</keyword>
<organism evidence="10 11">
    <name type="scientific">Holothuria leucospilota</name>
    <name type="common">Black long sea cucumber</name>
    <name type="synonym">Mertensiothuria leucospilota</name>
    <dbReference type="NCBI Taxonomy" id="206669"/>
    <lineage>
        <taxon>Eukaryota</taxon>
        <taxon>Metazoa</taxon>
        <taxon>Echinodermata</taxon>
        <taxon>Eleutherozoa</taxon>
        <taxon>Echinozoa</taxon>
        <taxon>Holothuroidea</taxon>
        <taxon>Aspidochirotacea</taxon>
        <taxon>Aspidochirotida</taxon>
        <taxon>Holothuriidae</taxon>
        <taxon>Holothuria</taxon>
    </lineage>
</organism>
<proteinExistence type="predicted"/>
<dbReference type="Pfam" id="PF00001">
    <property type="entry name" value="7tm_1"/>
    <property type="match status" value="1"/>
</dbReference>
<keyword evidence="2 8" id="KW-0812">Transmembrane</keyword>
<evidence type="ECO:0000256" key="6">
    <source>
        <dbReference type="ARBA" id="ARBA00023170"/>
    </source>
</evidence>
<evidence type="ECO:0000256" key="7">
    <source>
        <dbReference type="ARBA" id="ARBA00023224"/>
    </source>
</evidence>
<dbReference type="Proteomes" id="UP001152320">
    <property type="component" value="Chromosome 12"/>
</dbReference>
<dbReference type="OrthoDB" id="9996086at2759"/>
<dbReference type="GO" id="GO:0004930">
    <property type="term" value="F:G protein-coupled receptor activity"/>
    <property type="evidence" value="ECO:0007669"/>
    <property type="project" value="UniProtKB-KW"/>
</dbReference>
<dbReference type="AlphaFoldDB" id="A0A9Q1H408"/>
<dbReference type="GO" id="GO:0005886">
    <property type="term" value="C:plasma membrane"/>
    <property type="evidence" value="ECO:0007669"/>
    <property type="project" value="TreeGrafter"/>
</dbReference>
<dbReference type="Gene3D" id="1.20.1070.10">
    <property type="entry name" value="Rhodopsin 7-helix transmembrane proteins"/>
    <property type="match status" value="1"/>
</dbReference>
<evidence type="ECO:0000256" key="2">
    <source>
        <dbReference type="ARBA" id="ARBA00022692"/>
    </source>
</evidence>
<keyword evidence="4" id="KW-0297">G-protein coupled receptor</keyword>
<evidence type="ECO:0000313" key="10">
    <source>
        <dbReference type="EMBL" id="KAJ8032579.1"/>
    </source>
</evidence>
<feature type="transmembrane region" description="Helical" evidence="8">
    <location>
        <begin position="287"/>
        <end position="305"/>
    </location>
</feature>
<dbReference type="PRINTS" id="PR00237">
    <property type="entry name" value="GPCRRHODOPSN"/>
</dbReference>
<protein>
    <submittedName>
        <fullName evidence="10">Neuromedin-B receptor</fullName>
    </submittedName>
</protein>
<reference evidence="10" key="1">
    <citation type="submission" date="2021-10" db="EMBL/GenBank/DDBJ databases">
        <title>Tropical sea cucumber genome reveals ecological adaptation and Cuvierian tubules defense mechanism.</title>
        <authorList>
            <person name="Chen T."/>
        </authorList>
    </citation>
    <scope>NUCLEOTIDE SEQUENCE</scope>
    <source>
        <strain evidence="10">Nanhai2018</strain>
        <tissue evidence="10">Muscle</tissue>
    </source>
</reference>
<gene>
    <name evidence="10" type="ORF">HOLleu_26139</name>
</gene>
<dbReference type="PANTHER" id="PTHR45695:SF9">
    <property type="entry name" value="LEUCOKININ RECEPTOR"/>
    <property type="match status" value="1"/>
</dbReference>
<keyword evidence="11" id="KW-1185">Reference proteome</keyword>
<evidence type="ECO:0000313" key="11">
    <source>
        <dbReference type="Proteomes" id="UP001152320"/>
    </source>
</evidence>
<evidence type="ECO:0000256" key="1">
    <source>
        <dbReference type="ARBA" id="ARBA00004141"/>
    </source>
</evidence>
<accession>A0A9Q1H408</accession>
<dbReference type="PROSITE" id="PS50262">
    <property type="entry name" value="G_PROTEIN_RECEP_F1_2"/>
    <property type="match status" value="1"/>
</dbReference>
<feature type="transmembrane region" description="Helical" evidence="8">
    <location>
        <begin position="246"/>
        <end position="267"/>
    </location>
</feature>
<feature type="transmembrane region" description="Helical" evidence="8">
    <location>
        <begin position="143"/>
        <end position="164"/>
    </location>
</feature>
<feature type="transmembrane region" description="Helical" evidence="8">
    <location>
        <begin position="64"/>
        <end position="84"/>
    </location>
</feature>
<evidence type="ECO:0000256" key="4">
    <source>
        <dbReference type="ARBA" id="ARBA00023040"/>
    </source>
</evidence>
<dbReference type="EMBL" id="JAIZAY010000012">
    <property type="protein sequence ID" value="KAJ8032579.1"/>
    <property type="molecule type" value="Genomic_DNA"/>
</dbReference>
<evidence type="ECO:0000259" key="9">
    <source>
        <dbReference type="PROSITE" id="PS50262"/>
    </source>
</evidence>
<keyword evidence="7" id="KW-0807">Transducer</keyword>
<keyword evidence="3 8" id="KW-1133">Transmembrane helix</keyword>
<keyword evidence="5 8" id="KW-0472">Membrane</keyword>
<dbReference type="InterPro" id="IPR017452">
    <property type="entry name" value="GPCR_Rhodpsn_7TM"/>
</dbReference>
<dbReference type="SUPFAM" id="SSF81321">
    <property type="entry name" value="Family A G protein-coupled receptor-like"/>
    <property type="match status" value="1"/>
</dbReference>
<evidence type="ECO:0000256" key="8">
    <source>
        <dbReference type="SAM" id="Phobius"/>
    </source>
</evidence>
<feature type="domain" description="G-protein coupled receptors family 1 profile" evidence="9">
    <location>
        <begin position="43"/>
        <end position="298"/>
    </location>
</feature>
<name>A0A9Q1H408_HOLLE</name>